<dbReference type="GO" id="GO:0003677">
    <property type="term" value="F:DNA binding"/>
    <property type="evidence" value="ECO:0007669"/>
    <property type="project" value="InterPro"/>
</dbReference>
<keyword evidence="2" id="KW-1185">Reference proteome</keyword>
<dbReference type="Proteomes" id="UP000289862">
    <property type="component" value="Chromosome"/>
</dbReference>
<keyword evidence="1" id="KW-0413">Isomerase</keyword>
<dbReference type="GO" id="GO:0006265">
    <property type="term" value="P:DNA topological change"/>
    <property type="evidence" value="ECO:0007669"/>
    <property type="project" value="InterPro"/>
</dbReference>
<organism evidence="1 2">
    <name type="scientific">Mycoplasmopsis gallopavonis</name>
    <dbReference type="NCBI Taxonomy" id="76629"/>
    <lineage>
        <taxon>Bacteria</taxon>
        <taxon>Bacillati</taxon>
        <taxon>Mycoplasmatota</taxon>
        <taxon>Mycoplasmoidales</taxon>
        <taxon>Metamycoplasmataceae</taxon>
        <taxon>Mycoplasmopsis</taxon>
    </lineage>
</organism>
<dbReference type="RefSeq" id="WP_129724640.1">
    <property type="nucleotide sequence ID" value="NZ_LR215031.1"/>
</dbReference>
<name>A0A449AZI9_9BACT</name>
<dbReference type="AlphaFoldDB" id="A0A449AZI9"/>
<dbReference type="EC" id="5.99.1.-" evidence="1"/>
<reference evidence="1 2" key="1">
    <citation type="submission" date="2019-01" db="EMBL/GenBank/DDBJ databases">
        <authorList>
            <consortium name="Pathogen Informatics"/>
        </authorList>
    </citation>
    <scope>NUCLEOTIDE SEQUENCE [LARGE SCALE GENOMIC DNA]</scope>
    <source>
        <strain evidence="1 2">NCTC10186</strain>
    </source>
</reference>
<gene>
    <name evidence="1" type="primary">parE</name>
    <name evidence="1" type="ORF">NCTC10186_00416</name>
</gene>
<dbReference type="InterPro" id="IPR013759">
    <property type="entry name" value="Topo_IIA_B_C"/>
</dbReference>
<dbReference type="GO" id="GO:0003918">
    <property type="term" value="F:DNA topoisomerase type II (double strand cut, ATP-hydrolyzing) activity"/>
    <property type="evidence" value="ECO:0007669"/>
    <property type="project" value="InterPro"/>
</dbReference>
<dbReference type="EMBL" id="LR215031">
    <property type="protein sequence ID" value="VEU72930.1"/>
    <property type="molecule type" value="Genomic_DNA"/>
</dbReference>
<sequence length="60" mass="6689">MYSFFIASQLGNSGATLEDAALAEKRVSTLMGDDVVARRNWINSNVDFSVEDDFIVNMKK</sequence>
<dbReference type="KEGG" id="mgal:NCTC10186_00416"/>
<proteinExistence type="predicted"/>
<evidence type="ECO:0000313" key="1">
    <source>
        <dbReference type="EMBL" id="VEU72930.1"/>
    </source>
</evidence>
<accession>A0A449AZI9</accession>
<dbReference type="GO" id="GO:0005524">
    <property type="term" value="F:ATP binding"/>
    <property type="evidence" value="ECO:0007669"/>
    <property type="project" value="InterPro"/>
</dbReference>
<protein>
    <submittedName>
        <fullName evidence="1">DNA topoisomerase 4 subunit B</fullName>
        <ecNumber evidence="1">5.99.1.-</ecNumber>
    </submittedName>
</protein>
<dbReference type="Gene3D" id="3.40.50.670">
    <property type="match status" value="1"/>
</dbReference>
<evidence type="ECO:0000313" key="2">
    <source>
        <dbReference type="Proteomes" id="UP000289862"/>
    </source>
</evidence>